<dbReference type="SUPFAM" id="SSF88713">
    <property type="entry name" value="Glycoside hydrolase/deacetylase"/>
    <property type="match status" value="1"/>
</dbReference>
<evidence type="ECO:0008006" key="3">
    <source>
        <dbReference type="Google" id="ProtNLM"/>
    </source>
</evidence>
<gene>
    <name evidence="1" type="ORF">CKALI_02065</name>
</gene>
<reference evidence="2" key="1">
    <citation type="submission" date="2019-11" db="EMBL/GenBank/DDBJ databases">
        <title>Complete genome sequence of Corynebacterium kalinowskii 1959, a novel Corynebacterium species isolated from soil of a small paddock in Vilsendorf, Germany.</title>
        <authorList>
            <person name="Schaffert L."/>
            <person name="Ruwe M."/>
            <person name="Milse J."/>
            <person name="Hanuschka K."/>
            <person name="Ortseifen V."/>
            <person name="Droste J."/>
            <person name="Brandt D."/>
            <person name="Schlueter L."/>
            <person name="Kutter Y."/>
            <person name="Vinke S."/>
            <person name="Viehoefer P."/>
            <person name="Jacob L."/>
            <person name="Luebke N.-C."/>
            <person name="Schulte-Berndt E."/>
            <person name="Hain C."/>
            <person name="Linder M."/>
            <person name="Schmidt P."/>
            <person name="Wollenschlaeger L."/>
            <person name="Luttermann T."/>
            <person name="Thieme E."/>
            <person name="Hassa J."/>
            <person name="Haak M."/>
            <person name="Wittchen M."/>
            <person name="Mentz A."/>
            <person name="Persicke M."/>
            <person name="Busche T."/>
            <person name="Ruckert C."/>
        </authorList>
    </citation>
    <scope>NUCLEOTIDE SEQUENCE [LARGE SCALE GENOMIC DNA]</scope>
    <source>
        <strain evidence="2">1959</strain>
    </source>
</reference>
<dbReference type="KEGG" id="ckw:CKALI_02065"/>
<dbReference type="Gene3D" id="3.20.20.370">
    <property type="entry name" value="Glycoside hydrolase/deacetylase"/>
    <property type="match status" value="1"/>
</dbReference>
<dbReference type="AlphaFoldDB" id="A0A6B8VNF2"/>
<dbReference type="Pfam" id="PF10096">
    <property type="entry name" value="DUF2334"/>
    <property type="match status" value="1"/>
</dbReference>
<dbReference type="EMBL" id="CP046452">
    <property type="protein sequence ID" value="QGU01311.1"/>
    <property type="molecule type" value="Genomic_DNA"/>
</dbReference>
<sequence>MLWRSITSRAIIARMHGTLLVSISSIFDATRADTEKLIKHLDSRKVPVSLLIAPHIDGNWHLAKDPDTKQWLLDQQSGDRAIILNGFDQAVQGRRAEFANLASHEARLRLKGATRQMHKIGFDTDLFAPPRWRLSEGTLAVLPEFGFTLVSSTRGIHNLATGDFFQTRNLSFGEGYGAAKWWRRNIIRAATRGAAQGRIVRLSVSARNLSDKKTLRDFEEAVDKALATGVTPRDYRDFR</sequence>
<dbReference type="InterPro" id="IPR011330">
    <property type="entry name" value="Glyco_hydro/deAcase_b/a-brl"/>
</dbReference>
<dbReference type="CDD" id="cd11374">
    <property type="entry name" value="CE4_u10"/>
    <property type="match status" value="1"/>
</dbReference>
<dbReference type="GO" id="GO:0005975">
    <property type="term" value="P:carbohydrate metabolic process"/>
    <property type="evidence" value="ECO:0007669"/>
    <property type="project" value="InterPro"/>
</dbReference>
<evidence type="ECO:0000313" key="2">
    <source>
        <dbReference type="Proteomes" id="UP000427071"/>
    </source>
</evidence>
<organism evidence="1 2">
    <name type="scientific">Corynebacterium kalinowskii</name>
    <dbReference type="NCBI Taxonomy" id="2675216"/>
    <lineage>
        <taxon>Bacteria</taxon>
        <taxon>Bacillati</taxon>
        <taxon>Actinomycetota</taxon>
        <taxon>Actinomycetes</taxon>
        <taxon>Mycobacteriales</taxon>
        <taxon>Corynebacteriaceae</taxon>
        <taxon>Corynebacterium</taxon>
    </lineage>
</organism>
<dbReference type="InterPro" id="IPR018763">
    <property type="entry name" value="DUF2334"/>
</dbReference>
<name>A0A6B8VNF2_9CORY</name>
<protein>
    <recommendedName>
        <fullName evidence="3">DUF2334 domain-containing protein</fullName>
    </recommendedName>
</protein>
<dbReference type="Proteomes" id="UP000427071">
    <property type="component" value="Chromosome"/>
</dbReference>
<accession>A0A6B8VNF2</accession>
<evidence type="ECO:0000313" key="1">
    <source>
        <dbReference type="EMBL" id="QGU01311.1"/>
    </source>
</evidence>
<proteinExistence type="predicted"/>
<keyword evidence="2" id="KW-1185">Reference proteome</keyword>